<protein>
    <submittedName>
        <fullName evidence="1">Uncharacterized protein</fullName>
    </submittedName>
</protein>
<organism evidence="1">
    <name type="scientific">uncultured Caudovirales phage</name>
    <dbReference type="NCBI Taxonomy" id="2100421"/>
    <lineage>
        <taxon>Viruses</taxon>
        <taxon>Duplodnaviria</taxon>
        <taxon>Heunggongvirae</taxon>
        <taxon>Uroviricota</taxon>
        <taxon>Caudoviricetes</taxon>
        <taxon>Peduoviridae</taxon>
        <taxon>Maltschvirus</taxon>
        <taxon>Maltschvirus maltsch</taxon>
    </lineage>
</organism>
<reference evidence="1" key="1">
    <citation type="submission" date="2020-04" db="EMBL/GenBank/DDBJ databases">
        <authorList>
            <person name="Chiriac C."/>
            <person name="Salcher M."/>
            <person name="Ghai R."/>
            <person name="Kavagutti S V."/>
        </authorList>
    </citation>
    <scope>NUCLEOTIDE SEQUENCE</scope>
</reference>
<gene>
    <name evidence="1" type="ORF">UFOVP328_368</name>
</gene>
<proteinExistence type="predicted"/>
<evidence type="ECO:0000313" key="1">
    <source>
        <dbReference type="EMBL" id="CAB4138175.1"/>
    </source>
</evidence>
<name>A0A6J5LUP6_9CAUD</name>
<sequence>MITADDIINQARYNELFVVRVRVGTFSLKMPAPWDIQVRDGILECSIPARNLDEARVKCKEVVESSEWEYL</sequence>
<accession>A0A6J5LUP6</accession>
<dbReference type="EMBL" id="LR796341">
    <property type="protein sequence ID" value="CAB4138175.1"/>
    <property type="molecule type" value="Genomic_DNA"/>
</dbReference>